<dbReference type="Pfam" id="PF00072">
    <property type="entry name" value="Response_reg"/>
    <property type="match status" value="1"/>
</dbReference>
<dbReference type="SUPFAM" id="SSF52172">
    <property type="entry name" value="CheY-like"/>
    <property type="match status" value="1"/>
</dbReference>
<dbReference type="PRINTS" id="PR00344">
    <property type="entry name" value="BCTRLSENSOR"/>
</dbReference>
<dbReference type="InterPro" id="IPR004358">
    <property type="entry name" value="Sig_transdc_His_kin-like_C"/>
</dbReference>
<feature type="region of interest" description="Disordered" evidence="7">
    <location>
        <begin position="477"/>
        <end position="498"/>
    </location>
</feature>
<sequence length="1322" mass="142826">MSEARPRRLKSVPESVRERETFKYYSALRTGAATSSENSPPRIITSSTLTSSELTSCDDAVLTALAQAGVFQTGTDRSLISLFDANHQYIVAEATASSRLVPSVKSEDCQEPLWLCGTSVLRSHGVCEYSLLGGTAHGSADDATASAEELPLTIADDLVTDPRFRSSPYCQAGSLCRFYAAVPIRTRRGINIGVYCVLNETPGKAWTEHNTQTLRDISRLIMDYLESKRLGELHRRNMRMTRGLGSFIEGKSTLSGWQSGPYEAAFIDSPAIEGALNAKQQAEEETQTESSVTTSLSRSTEPCSSLSTSPSMSQQSSSPPVQSFQASSSRTGSSRCDNKQKPTANGQGVSNCDTPTSVFSKAANIIRESTEVEGCVFLDATMEGYRSPSQTMNGFNENDSLATTSSSDESSDPGTGSALWSFCGVLGYSTSELSSIDGDDPKQLATALPQKFLSKLLKRYPKGKVFNFDADGVLQTSDSSEDDGNYSSSPDSIDAAKSKVVEAPDKAAHISSTRAKIPKKPWAPHQEGSVLFKAFPGARSVAFTPVWDARKDRWYAGGFIFTNIPTRSFTVEGELSYLRAFGILTMAEVLRANDAQADKAKSDVLGSLSHELRSPLHGIVLSAELLSDTKLSVFQGNAAHTIDVCSRTLLDTVDHLLDYSKINSFRGKNTKCKKPMGSSGANGEKKLAPIAVMDDVVTTTPTPANTNTPTTRYGEKNLSCNTRLDRLLEEVTESVFAGYTFQFLSVSQTATDRTEPITRDLMASQQLHPLQAIVKYDPVPATANGGPSQDSREVSVILSIDARQNWSYFIQIGAIRRIVMNIFGNALKYTARGTIDVSLTQERRCIHRGSRKENVVNFTVRDTGKGIGRDFLQHGLFRPFSQEDALTPGTGLGLSLVKQIVSQLRGDVSIRSQAGVGTTVSVLLPLEQVAQSPERPLLGGSDDDQMFEDQVRDLKGLRVGMSLSHHGSSGSGSGSGGNSNGGISDWQKCVPNICSEWLTMEVVPDISSTTKADLLLWSYDALPSVSEDMQALANSPNVVLCPNALVAYRQSKLFELAGCAPVFEFISQPIGPRKLARALLLAYTRWMSVSESSTSTYTLPLAASRPHGPRRTQSSFTMTNSRISQDTPFAHQTQSTTTVSTPTGHDDDDDDDDHDGNDKSLFPPNAKDVNPGNLPTPGESPSAEVPTTSPPAAATKFLLVDDNHINLKVLSTYMKKLGLEYDTAVNGKEAVDLFCEAPPYTYCCVLMDISMPVMDGFEATRCIRAHEDHENMQRVPVIALSGLASEEAQREALGSGMDLLLTKPVKLKALGGILESMGVLGG</sequence>
<dbReference type="InterPro" id="IPR029016">
    <property type="entry name" value="GAF-like_dom_sf"/>
</dbReference>
<dbReference type="Proteomes" id="UP000016801">
    <property type="component" value="Unassembled WGS sequence"/>
</dbReference>
<reference evidence="10 11" key="1">
    <citation type="journal article" date="2013" name="PLoS Genet.">
        <title>Plant-symbiotic fungi as chemical engineers: Multi-genome analysis of the Clavicipitaceae reveals dynamics of alkaloid loci.</title>
        <authorList>
            <person name="Schardl C.L."/>
            <person name="Young C.A."/>
            <person name="Hesse U."/>
            <person name="Amyotte S.G."/>
            <person name="Andreeva K."/>
            <person name="Calie P.J."/>
            <person name="Fleetwood D.J."/>
            <person name="Haws D.C."/>
            <person name="Moore N."/>
            <person name="Oeser B."/>
            <person name="Panaccione D.G."/>
            <person name="Schweri K.K."/>
            <person name="Voisey C.R."/>
            <person name="Farman M.L."/>
            <person name="Jaromczyk J.W."/>
            <person name="Roe B.A."/>
            <person name="O'Sullivan D.M."/>
            <person name="Scott B."/>
            <person name="Tudzynski P."/>
            <person name="An Z."/>
            <person name="Arnaoudova E.G."/>
            <person name="Bullock C.T."/>
            <person name="Charlton N.D."/>
            <person name="Chen L."/>
            <person name="Cox M."/>
            <person name="Dinkins R.D."/>
            <person name="Florea S."/>
            <person name="Glenn A.E."/>
            <person name="Gordon A."/>
            <person name="Gueldener U."/>
            <person name="Harris D.R."/>
            <person name="Hollin W."/>
            <person name="Jaromczyk J."/>
            <person name="Johnson R.D."/>
            <person name="Khan A.K."/>
            <person name="Leistner E."/>
            <person name="Leuchtmann A."/>
            <person name="Li C."/>
            <person name="Liu J."/>
            <person name="Liu J."/>
            <person name="Liu M."/>
            <person name="Mace W."/>
            <person name="Machado C."/>
            <person name="Nagabhyru P."/>
            <person name="Pan J."/>
            <person name="Schmid J."/>
            <person name="Sugawara K."/>
            <person name="Steiner U."/>
            <person name="Takach J.E."/>
            <person name="Tanaka E."/>
            <person name="Webb J.S."/>
            <person name="Wilson E.V."/>
            <person name="Wiseman J.L."/>
            <person name="Yoshida R."/>
            <person name="Zeng Z."/>
        </authorList>
    </citation>
    <scope>NUCLEOTIDE SEQUENCE [LARGE SCALE GENOMIC DNA]</scope>
    <source>
        <strain evidence="10 11">20.1</strain>
    </source>
</reference>
<dbReference type="PANTHER" id="PTHR43047:SF72">
    <property type="entry name" value="OSMOSENSING HISTIDINE PROTEIN KINASE SLN1"/>
    <property type="match status" value="1"/>
</dbReference>
<evidence type="ECO:0000256" key="5">
    <source>
        <dbReference type="ARBA" id="ARBA00022777"/>
    </source>
</evidence>
<dbReference type="InterPro" id="IPR003661">
    <property type="entry name" value="HisK_dim/P_dom"/>
</dbReference>
<dbReference type="HOGENOM" id="CLU_002763_0_0_1"/>
<dbReference type="EC" id="2.7.13.3" evidence="2"/>
<dbReference type="SUPFAM" id="SSF55781">
    <property type="entry name" value="GAF domain-like"/>
    <property type="match status" value="1"/>
</dbReference>
<evidence type="ECO:0000259" key="9">
    <source>
        <dbReference type="PROSITE" id="PS50110"/>
    </source>
</evidence>
<organism evidence="10 11">
    <name type="scientific">Claviceps purpurea (strain 20.1)</name>
    <name type="common">Ergot fungus</name>
    <name type="synonym">Sphacelia segetum</name>
    <dbReference type="NCBI Taxonomy" id="1111077"/>
    <lineage>
        <taxon>Eukaryota</taxon>
        <taxon>Fungi</taxon>
        <taxon>Dikarya</taxon>
        <taxon>Ascomycota</taxon>
        <taxon>Pezizomycotina</taxon>
        <taxon>Sordariomycetes</taxon>
        <taxon>Hypocreomycetidae</taxon>
        <taxon>Hypocreales</taxon>
        <taxon>Clavicipitaceae</taxon>
        <taxon>Claviceps</taxon>
    </lineage>
</organism>
<keyword evidence="4" id="KW-0808">Transferase</keyword>
<dbReference type="STRING" id="1111077.M1WE77"/>
<dbReference type="CDD" id="cd00082">
    <property type="entry name" value="HisKA"/>
    <property type="match status" value="1"/>
</dbReference>
<dbReference type="VEuPathDB" id="FungiDB:CPUR_06433"/>
<evidence type="ECO:0000256" key="1">
    <source>
        <dbReference type="ARBA" id="ARBA00000085"/>
    </source>
</evidence>
<evidence type="ECO:0000256" key="4">
    <source>
        <dbReference type="ARBA" id="ARBA00022679"/>
    </source>
</evidence>
<evidence type="ECO:0000256" key="2">
    <source>
        <dbReference type="ARBA" id="ARBA00012438"/>
    </source>
</evidence>
<dbReference type="GO" id="GO:0005886">
    <property type="term" value="C:plasma membrane"/>
    <property type="evidence" value="ECO:0007669"/>
    <property type="project" value="TreeGrafter"/>
</dbReference>
<comment type="catalytic activity">
    <reaction evidence="1">
        <text>ATP + protein L-histidine = ADP + protein N-phospho-L-histidine.</text>
        <dbReference type="EC" id="2.7.13.3"/>
    </reaction>
</comment>
<name>M1WE77_CLAP2</name>
<feature type="compositionally biased region" description="Polar residues" evidence="7">
    <location>
        <begin position="330"/>
        <end position="353"/>
    </location>
</feature>
<dbReference type="Gene3D" id="3.40.50.2300">
    <property type="match status" value="1"/>
</dbReference>
<dbReference type="CDD" id="cd17546">
    <property type="entry name" value="REC_hyHK_CKI1_RcsC-like"/>
    <property type="match status" value="1"/>
</dbReference>
<feature type="domain" description="Response regulatory" evidence="9">
    <location>
        <begin position="1196"/>
        <end position="1318"/>
    </location>
</feature>
<evidence type="ECO:0000256" key="6">
    <source>
        <dbReference type="PROSITE-ProRule" id="PRU00169"/>
    </source>
</evidence>
<gene>
    <name evidence="10" type="ORF">CPUR_06433</name>
</gene>
<dbReference type="Pfam" id="PF01590">
    <property type="entry name" value="GAF"/>
    <property type="match status" value="1"/>
</dbReference>
<evidence type="ECO:0000313" key="11">
    <source>
        <dbReference type="Proteomes" id="UP000016801"/>
    </source>
</evidence>
<dbReference type="SUPFAM" id="SSF55874">
    <property type="entry name" value="ATPase domain of HSP90 chaperone/DNA topoisomerase II/histidine kinase"/>
    <property type="match status" value="1"/>
</dbReference>
<feature type="compositionally biased region" description="Low complexity" evidence="7">
    <location>
        <begin position="399"/>
        <end position="413"/>
    </location>
</feature>
<dbReference type="Pfam" id="PF00512">
    <property type="entry name" value="HisKA"/>
    <property type="match status" value="1"/>
</dbReference>
<dbReference type="eggNOG" id="KOG0519">
    <property type="taxonomic scope" value="Eukaryota"/>
</dbReference>
<dbReference type="Pfam" id="PF02518">
    <property type="entry name" value="HATPase_c"/>
    <property type="match status" value="1"/>
</dbReference>
<feature type="compositionally biased region" description="Polar residues" evidence="7">
    <location>
        <begin position="388"/>
        <end position="398"/>
    </location>
</feature>
<dbReference type="SUPFAM" id="SSF47384">
    <property type="entry name" value="Homodimeric domain of signal transducing histidine kinase"/>
    <property type="match status" value="1"/>
</dbReference>
<feature type="compositionally biased region" description="Low complexity" evidence="7">
    <location>
        <begin position="288"/>
        <end position="329"/>
    </location>
</feature>
<dbReference type="InterPro" id="IPR001789">
    <property type="entry name" value="Sig_transdc_resp-reg_receiver"/>
</dbReference>
<evidence type="ECO:0000256" key="3">
    <source>
        <dbReference type="ARBA" id="ARBA00022553"/>
    </source>
</evidence>
<protein>
    <recommendedName>
        <fullName evidence="2">histidine kinase</fullName>
        <ecNumber evidence="2">2.7.13.3</ecNumber>
    </recommendedName>
</protein>
<dbReference type="SMART" id="SM00387">
    <property type="entry name" value="HATPase_c"/>
    <property type="match status" value="1"/>
</dbReference>
<dbReference type="GO" id="GO:0000155">
    <property type="term" value="F:phosphorelay sensor kinase activity"/>
    <property type="evidence" value="ECO:0007669"/>
    <property type="project" value="InterPro"/>
</dbReference>
<dbReference type="SMART" id="SM00448">
    <property type="entry name" value="REC"/>
    <property type="match status" value="1"/>
</dbReference>
<keyword evidence="5" id="KW-0418">Kinase</keyword>
<feature type="region of interest" description="Disordered" evidence="7">
    <location>
        <begin position="388"/>
        <end position="413"/>
    </location>
</feature>
<dbReference type="InterPro" id="IPR003018">
    <property type="entry name" value="GAF"/>
</dbReference>
<dbReference type="OrthoDB" id="303614at2759"/>
<dbReference type="Gene3D" id="1.10.287.130">
    <property type="match status" value="1"/>
</dbReference>
<dbReference type="EMBL" id="CAGA01000043">
    <property type="protein sequence ID" value="CCE32573.1"/>
    <property type="molecule type" value="Genomic_DNA"/>
</dbReference>
<accession>M1WE77</accession>
<feature type="domain" description="Histidine kinase" evidence="8">
    <location>
        <begin position="607"/>
        <end position="928"/>
    </location>
</feature>
<dbReference type="SMART" id="SM00388">
    <property type="entry name" value="HisKA"/>
    <property type="match status" value="1"/>
</dbReference>
<keyword evidence="11" id="KW-1185">Reference proteome</keyword>
<dbReference type="InterPro" id="IPR005467">
    <property type="entry name" value="His_kinase_dom"/>
</dbReference>
<feature type="compositionally biased region" description="Acidic residues" evidence="7">
    <location>
        <begin position="1146"/>
        <end position="1155"/>
    </location>
</feature>
<dbReference type="Gene3D" id="3.30.565.10">
    <property type="entry name" value="Histidine kinase-like ATPase, C-terminal domain"/>
    <property type="match status" value="1"/>
</dbReference>
<dbReference type="GO" id="GO:0009927">
    <property type="term" value="F:histidine phosphotransfer kinase activity"/>
    <property type="evidence" value="ECO:0007669"/>
    <property type="project" value="TreeGrafter"/>
</dbReference>
<evidence type="ECO:0000259" key="8">
    <source>
        <dbReference type="PROSITE" id="PS50109"/>
    </source>
</evidence>
<comment type="caution">
    <text evidence="10">The sequence shown here is derived from an EMBL/GenBank/DDBJ whole genome shotgun (WGS) entry which is preliminary data.</text>
</comment>
<feature type="compositionally biased region" description="Low complexity" evidence="7">
    <location>
        <begin position="1132"/>
        <end position="1143"/>
    </location>
</feature>
<dbReference type="InterPro" id="IPR003594">
    <property type="entry name" value="HATPase_dom"/>
</dbReference>
<keyword evidence="3 6" id="KW-0597">Phosphoprotein</keyword>
<dbReference type="Gene3D" id="3.30.450.40">
    <property type="match status" value="1"/>
</dbReference>
<evidence type="ECO:0000313" key="10">
    <source>
        <dbReference type="EMBL" id="CCE32573.1"/>
    </source>
</evidence>
<proteinExistence type="predicted"/>
<dbReference type="PANTHER" id="PTHR43047">
    <property type="entry name" value="TWO-COMPONENT HISTIDINE PROTEIN KINASE"/>
    <property type="match status" value="1"/>
</dbReference>
<dbReference type="PROSITE" id="PS50109">
    <property type="entry name" value="HIS_KIN"/>
    <property type="match status" value="1"/>
</dbReference>
<dbReference type="PROSITE" id="PS50110">
    <property type="entry name" value="RESPONSE_REGULATORY"/>
    <property type="match status" value="1"/>
</dbReference>
<dbReference type="InterPro" id="IPR036097">
    <property type="entry name" value="HisK_dim/P_sf"/>
</dbReference>
<dbReference type="InterPro" id="IPR011006">
    <property type="entry name" value="CheY-like_superfamily"/>
</dbReference>
<evidence type="ECO:0000256" key="7">
    <source>
        <dbReference type="SAM" id="MobiDB-lite"/>
    </source>
</evidence>
<dbReference type="InterPro" id="IPR036890">
    <property type="entry name" value="HATPase_C_sf"/>
</dbReference>
<feature type="region of interest" description="Disordered" evidence="7">
    <location>
        <begin position="1123"/>
        <end position="1189"/>
    </location>
</feature>
<feature type="modified residue" description="4-aspartylphosphate" evidence="6">
    <location>
        <position position="1248"/>
    </location>
</feature>
<feature type="region of interest" description="Disordered" evidence="7">
    <location>
        <begin position="277"/>
        <end position="353"/>
    </location>
</feature>